<proteinExistence type="predicted"/>
<keyword evidence="1 5" id="KW-0547">Nucleotide-binding</keyword>
<name>A0A4Y4DS57_GLUUR</name>
<dbReference type="PANTHER" id="PTHR11070:SF45">
    <property type="entry name" value="DNA 3'-5' HELICASE"/>
    <property type="match status" value="1"/>
</dbReference>
<dbReference type="InterPro" id="IPR014016">
    <property type="entry name" value="UvrD-like_ATP-bd"/>
</dbReference>
<evidence type="ECO:0000259" key="6">
    <source>
        <dbReference type="PROSITE" id="PS51198"/>
    </source>
</evidence>
<dbReference type="GO" id="GO:0005829">
    <property type="term" value="C:cytosol"/>
    <property type="evidence" value="ECO:0007669"/>
    <property type="project" value="TreeGrafter"/>
</dbReference>
<comment type="caution">
    <text evidence="7">The sequence shown here is derived from an EMBL/GenBank/DDBJ whole genome shotgun (WGS) entry which is preliminary data.</text>
</comment>
<dbReference type="PROSITE" id="PS51198">
    <property type="entry name" value="UVRD_HELICASE_ATP_BIND"/>
    <property type="match status" value="1"/>
</dbReference>
<dbReference type="Gene3D" id="3.40.50.300">
    <property type="entry name" value="P-loop containing nucleotide triphosphate hydrolases"/>
    <property type="match status" value="3"/>
</dbReference>
<dbReference type="GO" id="GO:0043138">
    <property type="term" value="F:3'-5' DNA helicase activity"/>
    <property type="evidence" value="ECO:0007669"/>
    <property type="project" value="TreeGrafter"/>
</dbReference>
<dbReference type="InterPro" id="IPR000212">
    <property type="entry name" value="DNA_helicase_UvrD/REP"/>
</dbReference>
<evidence type="ECO:0000256" key="4">
    <source>
        <dbReference type="ARBA" id="ARBA00022840"/>
    </source>
</evidence>
<evidence type="ECO:0000256" key="1">
    <source>
        <dbReference type="ARBA" id="ARBA00022741"/>
    </source>
</evidence>
<evidence type="ECO:0000256" key="3">
    <source>
        <dbReference type="ARBA" id="ARBA00022806"/>
    </source>
</evidence>
<dbReference type="SUPFAM" id="SSF52540">
    <property type="entry name" value="P-loop containing nucleoside triphosphate hydrolases"/>
    <property type="match status" value="1"/>
</dbReference>
<feature type="domain" description="UvrD-like helicase ATP-binding" evidence="6">
    <location>
        <begin position="55"/>
        <end position="456"/>
    </location>
</feature>
<dbReference type="GO" id="GO:0016787">
    <property type="term" value="F:hydrolase activity"/>
    <property type="evidence" value="ECO:0007669"/>
    <property type="project" value="UniProtKB-UniRule"/>
</dbReference>
<accession>A0A4Y4DS57</accession>
<dbReference type="GO" id="GO:0000725">
    <property type="term" value="P:recombinational repair"/>
    <property type="evidence" value="ECO:0007669"/>
    <property type="project" value="TreeGrafter"/>
</dbReference>
<keyword evidence="8" id="KW-1185">Reference proteome</keyword>
<evidence type="ECO:0000256" key="5">
    <source>
        <dbReference type="PROSITE-ProRule" id="PRU00560"/>
    </source>
</evidence>
<feature type="binding site" evidence="5">
    <location>
        <begin position="76"/>
        <end position="83"/>
    </location>
    <ligand>
        <name>ATP</name>
        <dbReference type="ChEBI" id="CHEBI:30616"/>
    </ligand>
</feature>
<organism evidence="7 8">
    <name type="scientific">Glutamicibacter uratoxydans</name>
    <name type="common">Arthrobacter uratoxydans</name>
    <dbReference type="NCBI Taxonomy" id="43667"/>
    <lineage>
        <taxon>Bacteria</taxon>
        <taxon>Bacillati</taxon>
        <taxon>Actinomycetota</taxon>
        <taxon>Actinomycetes</taxon>
        <taxon>Micrococcales</taxon>
        <taxon>Micrococcaceae</taxon>
        <taxon>Glutamicibacter</taxon>
    </lineage>
</organism>
<dbReference type="GO" id="GO:0005524">
    <property type="term" value="F:ATP binding"/>
    <property type="evidence" value="ECO:0007669"/>
    <property type="project" value="UniProtKB-UniRule"/>
</dbReference>
<dbReference type="PANTHER" id="PTHR11070">
    <property type="entry name" value="UVRD / RECB / PCRA DNA HELICASE FAMILY MEMBER"/>
    <property type="match status" value="1"/>
</dbReference>
<dbReference type="GO" id="GO:0003677">
    <property type="term" value="F:DNA binding"/>
    <property type="evidence" value="ECO:0007669"/>
    <property type="project" value="InterPro"/>
</dbReference>
<protein>
    <submittedName>
        <fullName evidence="7">DNA helicase</fullName>
    </submittedName>
</protein>
<gene>
    <name evidence="7" type="ORF">AUR04nite_19020</name>
</gene>
<keyword evidence="4 5" id="KW-0067">ATP-binding</keyword>
<dbReference type="Pfam" id="PF00580">
    <property type="entry name" value="UvrD-helicase"/>
    <property type="match status" value="1"/>
</dbReference>
<dbReference type="EMBL" id="BJNY01000010">
    <property type="protein sequence ID" value="GED06370.1"/>
    <property type="molecule type" value="Genomic_DNA"/>
</dbReference>
<evidence type="ECO:0000313" key="8">
    <source>
        <dbReference type="Proteomes" id="UP000316612"/>
    </source>
</evidence>
<keyword evidence="3 5" id="KW-0347">Helicase</keyword>
<dbReference type="InterPro" id="IPR027417">
    <property type="entry name" value="P-loop_NTPase"/>
</dbReference>
<dbReference type="AlphaFoldDB" id="A0A4Y4DS57"/>
<evidence type="ECO:0000256" key="2">
    <source>
        <dbReference type="ARBA" id="ARBA00022801"/>
    </source>
</evidence>
<keyword evidence="2 5" id="KW-0378">Hydrolase</keyword>
<reference evidence="7 8" key="1">
    <citation type="submission" date="2019-06" db="EMBL/GenBank/DDBJ databases">
        <title>Whole genome shotgun sequence of Glutamicibacter uratoxydans NBRC 15515.</title>
        <authorList>
            <person name="Hosoyama A."/>
            <person name="Uohara A."/>
            <person name="Ohji S."/>
            <person name="Ichikawa N."/>
        </authorList>
    </citation>
    <scope>NUCLEOTIDE SEQUENCE [LARGE SCALE GENOMIC DNA]</scope>
    <source>
        <strain evidence="7 8">NBRC 15515</strain>
    </source>
</reference>
<evidence type="ECO:0000313" key="7">
    <source>
        <dbReference type="EMBL" id="GED06370.1"/>
    </source>
</evidence>
<dbReference type="Proteomes" id="UP000316612">
    <property type="component" value="Unassembled WGS sequence"/>
</dbReference>
<sequence length="581" mass="63842">MRRRYRWRAGKIVHYWDEVFDLAQLGQSSSLDEHSAFIASLGTERTGRMQDVLSTIQADQDAIIRSSSAGALVVDGGPGTGKTVVALHRAAFMLYSDARLKSQRGRVLVVSPHDSYSSYVADVLPNLGEEDVLVSTLQQMVPCNSELAPEDGQLSLIKGTMSMVDAVRQAVEVFEQPPATSLSIDTGWGRVRVDPADWSAAYSMIDQQTPHNENRMALKEALIDLLVPRIAESEQEMFQVRRSLEAASELDTWMDEYWPVIEPENLLRALYRTPELLSYCAPGLEPAQREALLRAPAADGWTEADLPLLDAARCFLGDPRSESLRLAERREQERAAAQVRDVVVDLIASADDLEDLSSQLRNADLQEQLVSQLAADETAVDLSAGPFSHVIVDEAQDLSDAQWAMVLRRCPSGSLTIVGDRAQCVSGFAESWTQRLARAGISNIRVSELRINYRTTAQIMGAAAVVIREELPDANIPVSLRTDGLPVLRARPAELRQILDRWLVQNPQGVAAVIGHSDVRPSSRVSVLSPDQAKGLEFDLVVVYRPEDFGQGLGGAVREYVAMTRATAELVILTERPGPGI</sequence>